<keyword evidence="5" id="KW-1185">Reference proteome</keyword>
<dbReference type="InterPro" id="IPR036427">
    <property type="entry name" value="Bromodomain-like_sf"/>
</dbReference>
<dbReference type="Gene3D" id="1.20.920.10">
    <property type="entry name" value="Bromodomain-like"/>
    <property type="match status" value="1"/>
</dbReference>
<dbReference type="PANTHER" id="PTHR22881">
    <property type="entry name" value="BROMODOMAIN CONTAINING PROTEIN"/>
    <property type="match status" value="1"/>
</dbReference>
<organism evidence="4 5">
    <name type="scientific">Ranatra chinensis</name>
    <dbReference type="NCBI Taxonomy" id="642074"/>
    <lineage>
        <taxon>Eukaryota</taxon>
        <taxon>Metazoa</taxon>
        <taxon>Ecdysozoa</taxon>
        <taxon>Arthropoda</taxon>
        <taxon>Hexapoda</taxon>
        <taxon>Insecta</taxon>
        <taxon>Pterygota</taxon>
        <taxon>Neoptera</taxon>
        <taxon>Paraneoptera</taxon>
        <taxon>Hemiptera</taxon>
        <taxon>Heteroptera</taxon>
        <taxon>Panheteroptera</taxon>
        <taxon>Nepomorpha</taxon>
        <taxon>Nepidae</taxon>
        <taxon>Ranatrinae</taxon>
        <taxon>Ranatra</taxon>
    </lineage>
</organism>
<evidence type="ECO:0000256" key="1">
    <source>
        <dbReference type="ARBA" id="ARBA00023117"/>
    </source>
</evidence>
<proteinExistence type="predicted"/>
<dbReference type="InterPro" id="IPR001487">
    <property type="entry name" value="Bromodomain"/>
</dbReference>
<protein>
    <recommendedName>
        <fullName evidence="3">Bromo domain-containing protein</fullName>
    </recommendedName>
</protein>
<evidence type="ECO:0000256" key="2">
    <source>
        <dbReference type="PROSITE-ProRule" id="PRU00035"/>
    </source>
</evidence>
<gene>
    <name evidence="4" type="ORF">AAG570_012748</name>
</gene>
<dbReference type="PRINTS" id="PR00503">
    <property type="entry name" value="BROMODOMAIN"/>
</dbReference>
<dbReference type="Pfam" id="PF00439">
    <property type="entry name" value="Bromodomain"/>
    <property type="match status" value="1"/>
</dbReference>
<evidence type="ECO:0000313" key="4">
    <source>
        <dbReference type="EMBL" id="KAL1129804.1"/>
    </source>
</evidence>
<accession>A0ABD0YFC7</accession>
<feature type="non-terminal residue" evidence="4">
    <location>
        <position position="1"/>
    </location>
</feature>
<sequence>LRRQLKYWQCLRQDLERARLLCELVRKREKLKKELVKVKSLCLEVELCPLVSFLRRLVDLLRSRDTGEIFIEPVDQTEVPDYSDVVKHPMDLSTMRHKVDTFQYNSLAEFQADFYLMISNCLAYNAKDTVFYRAGLKMRDQVCESFEPVSIFINL</sequence>
<dbReference type="EMBL" id="JBFDAA010000008">
    <property type="protein sequence ID" value="KAL1129804.1"/>
    <property type="molecule type" value="Genomic_DNA"/>
</dbReference>
<dbReference type="SMART" id="SM00297">
    <property type="entry name" value="BROMO"/>
    <property type="match status" value="1"/>
</dbReference>
<reference evidence="4 5" key="1">
    <citation type="submission" date="2024-07" db="EMBL/GenBank/DDBJ databases">
        <title>Chromosome-level genome assembly of the water stick insect Ranatra chinensis (Heteroptera: Nepidae).</title>
        <authorList>
            <person name="Liu X."/>
        </authorList>
    </citation>
    <scope>NUCLEOTIDE SEQUENCE [LARGE SCALE GENOMIC DNA]</scope>
    <source>
        <strain evidence="4">Cailab_2021Rc</strain>
        <tissue evidence="4">Muscle</tissue>
    </source>
</reference>
<evidence type="ECO:0000259" key="3">
    <source>
        <dbReference type="PROSITE" id="PS50014"/>
    </source>
</evidence>
<name>A0ABD0YFC7_9HEMI</name>
<dbReference type="InterPro" id="IPR051831">
    <property type="entry name" value="Bromodomain_contain_prot"/>
</dbReference>
<dbReference type="SUPFAM" id="SSF47370">
    <property type="entry name" value="Bromodomain"/>
    <property type="match status" value="1"/>
</dbReference>
<comment type="caution">
    <text evidence="4">The sequence shown here is derived from an EMBL/GenBank/DDBJ whole genome shotgun (WGS) entry which is preliminary data.</text>
</comment>
<evidence type="ECO:0000313" key="5">
    <source>
        <dbReference type="Proteomes" id="UP001558652"/>
    </source>
</evidence>
<keyword evidence="1 2" id="KW-0103">Bromodomain</keyword>
<dbReference type="Proteomes" id="UP001558652">
    <property type="component" value="Unassembled WGS sequence"/>
</dbReference>
<feature type="domain" description="Bromo" evidence="3">
    <location>
        <begin position="62"/>
        <end position="132"/>
    </location>
</feature>
<dbReference type="PANTHER" id="PTHR22881:SF12">
    <property type="entry name" value="BROMODOMAIN-CONTAINING PROTEIN 7"/>
    <property type="match status" value="1"/>
</dbReference>
<dbReference type="PROSITE" id="PS50014">
    <property type="entry name" value="BROMODOMAIN_2"/>
    <property type="match status" value="1"/>
</dbReference>
<dbReference type="AlphaFoldDB" id="A0ABD0YFC7"/>